<keyword evidence="1" id="KW-0378">Hydrolase</keyword>
<dbReference type="InterPro" id="IPR045053">
    <property type="entry name" value="MAN-like"/>
</dbReference>
<dbReference type="GO" id="GO:0016985">
    <property type="term" value="F:mannan endo-1,4-beta-mannosidase activity"/>
    <property type="evidence" value="ECO:0007669"/>
    <property type="project" value="TreeGrafter"/>
</dbReference>
<organism evidence="3 4">
    <name type="scientific">Populus tomentosa</name>
    <name type="common">Chinese white poplar</name>
    <dbReference type="NCBI Taxonomy" id="118781"/>
    <lineage>
        <taxon>Eukaryota</taxon>
        <taxon>Viridiplantae</taxon>
        <taxon>Streptophyta</taxon>
        <taxon>Embryophyta</taxon>
        <taxon>Tracheophyta</taxon>
        <taxon>Spermatophyta</taxon>
        <taxon>Magnoliopsida</taxon>
        <taxon>eudicotyledons</taxon>
        <taxon>Gunneridae</taxon>
        <taxon>Pentapetalae</taxon>
        <taxon>rosids</taxon>
        <taxon>fabids</taxon>
        <taxon>Malpighiales</taxon>
        <taxon>Salicaceae</taxon>
        <taxon>Saliceae</taxon>
        <taxon>Populus</taxon>
    </lineage>
</organism>
<dbReference type="PANTHER" id="PTHR31451:SF53">
    <property type="entry name" value="MANNAN ENDO-1,4-BETA-MANNOSIDASE"/>
    <property type="match status" value="1"/>
</dbReference>
<gene>
    <name evidence="3" type="ORF">POTOM_059317</name>
</gene>
<dbReference type="PANTHER" id="PTHR31451">
    <property type="match status" value="1"/>
</dbReference>
<protein>
    <recommendedName>
        <fullName evidence="2">Glycoside hydrolase family 5 domain-containing protein</fullName>
    </recommendedName>
</protein>
<dbReference type="Pfam" id="PF26410">
    <property type="entry name" value="GH5_mannosidase"/>
    <property type="match status" value="1"/>
</dbReference>
<dbReference type="InterPro" id="IPR001547">
    <property type="entry name" value="Glyco_hydro_5"/>
</dbReference>
<evidence type="ECO:0000313" key="3">
    <source>
        <dbReference type="EMBL" id="KAG6737787.1"/>
    </source>
</evidence>
<dbReference type="Proteomes" id="UP000886885">
    <property type="component" value="Chromosome 19D"/>
</dbReference>
<dbReference type="EMBL" id="JAAWWB010000038">
    <property type="protein sequence ID" value="KAG6737787.1"/>
    <property type="molecule type" value="Genomic_DNA"/>
</dbReference>
<evidence type="ECO:0000256" key="1">
    <source>
        <dbReference type="ARBA" id="ARBA00022801"/>
    </source>
</evidence>
<feature type="domain" description="Glycoside hydrolase family 5" evidence="2">
    <location>
        <begin position="57"/>
        <end position="140"/>
    </location>
</feature>
<name>A0A8X7XV92_POPTO</name>
<reference evidence="3" key="1">
    <citation type="journal article" date="2020" name="bioRxiv">
        <title>Hybrid origin of Populus tomentosa Carr. identified through genome sequencing and phylogenomic analysis.</title>
        <authorList>
            <person name="An X."/>
            <person name="Gao K."/>
            <person name="Chen Z."/>
            <person name="Li J."/>
            <person name="Yang X."/>
            <person name="Yang X."/>
            <person name="Zhou J."/>
            <person name="Guo T."/>
            <person name="Zhao T."/>
            <person name="Huang S."/>
            <person name="Miao D."/>
            <person name="Khan W.U."/>
            <person name="Rao P."/>
            <person name="Ye M."/>
            <person name="Lei B."/>
            <person name="Liao W."/>
            <person name="Wang J."/>
            <person name="Ji L."/>
            <person name="Li Y."/>
            <person name="Guo B."/>
            <person name="Mustafa N.S."/>
            <person name="Li S."/>
            <person name="Yun Q."/>
            <person name="Keller S.R."/>
            <person name="Mao J."/>
            <person name="Zhang R."/>
            <person name="Strauss S.H."/>
        </authorList>
    </citation>
    <scope>NUCLEOTIDE SEQUENCE</scope>
    <source>
        <strain evidence="3">GM15</strain>
        <tissue evidence="3">Leaf</tissue>
    </source>
</reference>
<evidence type="ECO:0000259" key="2">
    <source>
        <dbReference type="Pfam" id="PF26410"/>
    </source>
</evidence>
<evidence type="ECO:0000313" key="4">
    <source>
        <dbReference type="Proteomes" id="UP000886885"/>
    </source>
</evidence>
<sequence>MASFRDMMNVAAQPSQRYKISNVFRTAADTGLTVCRTWAFSDEGYQALQISPGVCSEHVFQVYAYRVLTRITTITGVAYMDEPTIIAWELMYEPRCQVDYSGKTINGWVQELASYVKSIDTEHLLSVGMEGFYGDSIPDRKRYNPGYQIDTEFISNHLVRESDFAIIHAYPDIWVSGQNGHPPSSPSSSSRGIIVEDVLGGHSISTGGHDMAYCVLDTADVMEDSDGKNAN</sequence>
<dbReference type="AlphaFoldDB" id="A0A8X7XV92"/>
<accession>A0A8X7XV92</accession>
<proteinExistence type="predicted"/>
<comment type="caution">
    <text evidence="3">The sequence shown here is derived from an EMBL/GenBank/DDBJ whole genome shotgun (WGS) entry which is preliminary data.</text>
</comment>
<keyword evidence="4" id="KW-1185">Reference proteome</keyword>
<dbReference type="OrthoDB" id="406631at2759"/>